<evidence type="ECO:0000256" key="2">
    <source>
        <dbReference type="ARBA" id="ARBA00023012"/>
    </source>
</evidence>
<organism evidence="6 7">
    <name type="scientific">Streptomonospora nanhaiensis</name>
    <dbReference type="NCBI Taxonomy" id="1323731"/>
    <lineage>
        <taxon>Bacteria</taxon>
        <taxon>Bacillati</taxon>
        <taxon>Actinomycetota</taxon>
        <taxon>Actinomycetes</taxon>
        <taxon>Streptosporangiales</taxon>
        <taxon>Nocardiopsidaceae</taxon>
        <taxon>Streptomonospora</taxon>
    </lineage>
</organism>
<evidence type="ECO:0000259" key="5">
    <source>
        <dbReference type="PROSITE" id="PS50110"/>
    </source>
</evidence>
<protein>
    <submittedName>
        <fullName evidence="6">CheY-like chemotaxis protein</fullName>
    </submittedName>
</protein>
<dbReference type="GO" id="GO:0000160">
    <property type="term" value="P:phosphorelay signal transduction system"/>
    <property type="evidence" value="ECO:0007669"/>
    <property type="project" value="UniProtKB-KW"/>
</dbReference>
<feature type="modified residue" description="4-aspartylphosphate" evidence="3">
    <location>
        <position position="85"/>
    </location>
</feature>
<comment type="caution">
    <text evidence="6">The sequence shown here is derived from an EMBL/GenBank/DDBJ whole genome shotgun (WGS) entry which is preliminary data.</text>
</comment>
<keyword evidence="1 3" id="KW-0597">Phosphoprotein</keyword>
<dbReference type="InterPro" id="IPR001789">
    <property type="entry name" value="Sig_transdc_resp-reg_receiver"/>
</dbReference>
<dbReference type="PANTHER" id="PTHR45339">
    <property type="entry name" value="HYBRID SIGNAL TRANSDUCTION HISTIDINE KINASE J"/>
    <property type="match status" value="1"/>
</dbReference>
<dbReference type="PANTHER" id="PTHR45339:SF1">
    <property type="entry name" value="HYBRID SIGNAL TRANSDUCTION HISTIDINE KINASE J"/>
    <property type="match status" value="1"/>
</dbReference>
<evidence type="ECO:0000256" key="3">
    <source>
        <dbReference type="PROSITE-ProRule" id="PRU00169"/>
    </source>
</evidence>
<dbReference type="SMART" id="SM00448">
    <property type="entry name" value="REC"/>
    <property type="match status" value="1"/>
</dbReference>
<dbReference type="Pfam" id="PF00072">
    <property type="entry name" value="Response_reg"/>
    <property type="match status" value="1"/>
</dbReference>
<gene>
    <name evidence="6" type="ORF">HNR12_003818</name>
</gene>
<proteinExistence type="predicted"/>
<dbReference type="AlphaFoldDB" id="A0A853BSQ7"/>
<accession>A0A853BSQ7</accession>
<evidence type="ECO:0000256" key="1">
    <source>
        <dbReference type="ARBA" id="ARBA00022553"/>
    </source>
</evidence>
<dbReference type="CDD" id="cd17546">
    <property type="entry name" value="REC_hyHK_CKI1_RcsC-like"/>
    <property type="match status" value="1"/>
</dbReference>
<evidence type="ECO:0000313" key="7">
    <source>
        <dbReference type="Proteomes" id="UP000575985"/>
    </source>
</evidence>
<name>A0A853BSQ7_9ACTN</name>
<dbReference type="InterPro" id="IPR011006">
    <property type="entry name" value="CheY-like_superfamily"/>
</dbReference>
<dbReference type="SUPFAM" id="SSF52172">
    <property type="entry name" value="CheY-like"/>
    <property type="match status" value="1"/>
</dbReference>
<dbReference type="EMBL" id="JACCFO010000001">
    <property type="protein sequence ID" value="NYI97541.1"/>
    <property type="molecule type" value="Genomic_DNA"/>
</dbReference>
<evidence type="ECO:0000313" key="6">
    <source>
        <dbReference type="EMBL" id="NYI97541.1"/>
    </source>
</evidence>
<dbReference type="Proteomes" id="UP000575985">
    <property type="component" value="Unassembled WGS sequence"/>
</dbReference>
<dbReference type="PROSITE" id="PS50110">
    <property type="entry name" value="RESPONSE_REGULATORY"/>
    <property type="match status" value="1"/>
</dbReference>
<sequence length="167" mass="17898">MPVLAQPAEGAGAGAEESAEAADDPARDAALAGREVLIVDDDIRNVFALTSALEAHGLKVHYADNGHAGIEKLEANENVELVLMDIMMPELDGNATTRAIREMPQFADLPIISLTAKAMQGDRERSLKAGASDYVTKPVNLDHLLNVIRRWLDGGGSPQSTDKEQEQ</sequence>
<evidence type="ECO:0000256" key="4">
    <source>
        <dbReference type="SAM" id="MobiDB-lite"/>
    </source>
</evidence>
<dbReference type="Gene3D" id="3.40.50.2300">
    <property type="match status" value="1"/>
</dbReference>
<keyword evidence="2" id="KW-0902">Two-component regulatory system</keyword>
<feature type="domain" description="Response regulatory" evidence="5">
    <location>
        <begin position="35"/>
        <end position="152"/>
    </location>
</feature>
<reference evidence="6 7" key="1">
    <citation type="submission" date="2020-07" db="EMBL/GenBank/DDBJ databases">
        <title>Sequencing the genomes of 1000 actinobacteria strains.</title>
        <authorList>
            <person name="Klenk H.-P."/>
        </authorList>
    </citation>
    <scope>NUCLEOTIDE SEQUENCE [LARGE SCALE GENOMIC DNA]</scope>
    <source>
        <strain evidence="6 7">DSM 45927</strain>
    </source>
</reference>
<keyword evidence="7" id="KW-1185">Reference proteome</keyword>
<feature type="region of interest" description="Disordered" evidence="4">
    <location>
        <begin position="1"/>
        <end position="26"/>
    </location>
</feature>